<reference evidence="2" key="2">
    <citation type="submission" date="2023-01" db="EMBL/GenBank/DDBJ databases">
        <authorList>
            <person name="Sun Q."/>
            <person name="Evtushenko L."/>
        </authorList>
    </citation>
    <scope>NUCLEOTIDE SEQUENCE</scope>
    <source>
        <strain evidence="2">VKM Ac-2007</strain>
    </source>
</reference>
<dbReference type="AlphaFoldDB" id="A0A9W6MAY5"/>
<gene>
    <name evidence="2" type="ORF">GCM10017600_11990</name>
</gene>
<dbReference type="EMBL" id="BSEV01000001">
    <property type="protein sequence ID" value="GLK07794.1"/>
    <property type="molecule type" value="Genomic_DNA"/>
</dbReference>
<accession>A0A9W6MAY5</accession>
<protein>
    <submittedName>
        <fullName evidence="2">Uncharacterized protein</fullName>
    </submittedName>
</protein>
<evidence type="ECO:0000313" key="3">
    <source>
        <dbReference type="Proteomes" id="UP001143474"/>
    </source>
</evidence>
<keyword evidence="3" id="KW-1185">Reference proteome</keyword>
<comment type="caution">
    <text evidence="2">The sequence shown here is derived from an EMBL/GenBank/DDBJ whole genome shotgun (WGS) entry which is preliminary data.</text>
</comment>
<name>A0A9W6MAY5_9ACTN</name>
<evidence type="ECO:0000313" key="2">
    <source>
        <dbReference type="EMBL" id="GLK07794.1"/>
    </source>
</evidence>
<sequence length="67" mass="6618">MRRGPGETLPSPVAGAVRPDALDAMGSPQVGGGTGSPSAREVSDRGLGGRGLYDSIGDPAAFRVGIP</sequence>
<organism evidence="2 3">
    <name type="scientific">Streptosporangium carneum</name>
    <dbReference type="NCBI Taxonomy" id="47481"/>
    <lineage>
        <taxon>Bacteria</taxon>
        <taxon>Bacillati</taxon>
        <taxon>Actinomycetota</taxon>
        <taxon>Actinomycetes</taxon>
        <taxon>Streptosporangiales</taxon>
        <taxon>Streptosporangiaceae</taxon>
        <taxon>Streptosporangium</taxon>
    </lineage>
</organism>
<evidence type="ECO:0000256" key="1">
    <source>
        <dbReference type="SAM" id="MobiDB-lite"/>
    </source>
</evidence>
<reference evidence="2" key="1">
    <citation type="journal article" date="2014" name="Int. J. Syst. Evol. Microbiol.">
        <title>Complete genome sequence of Corynebacterium casei LMG S-19264T (=DSM 44701T), isolated from a smear-ripened cheese.</title>
        <authorList>
            <consortium name="US DOE Joint Genome Institute (JGI-PGF)"/>
            <person name="Walter F."/>
            <person name="Albersmeier A."/>
            <person name="Kalinowski J."/>
            <person name="Ruckert C."/>
        </authorList>
    </citation>
    <scope>NUCLEOTIDE SEQUENCE</scope>
    <source>
        <strain evidence="2">VKM Ac-2007</strain>
    </source>
</reference>
<dbReference type="Proteomes" id="UP001143474">
    <property type="component" value="Unassembled WGS sequence"/>
</dbReference>
<proteinExistence type="predicted"/>
<feature type="region of interest" description="Disordered" evidence="1">
    <location>
        <begin position="1"/>
        <end position="57"/>
    </location>
</feature>